<dbReference type="InterPro" id="IPR051673">
    <property type="entry name" value="SSDNA_exonuclease_RecJ"/>
</dbReference>
<keyword evidence="2" id="KW-1185">Reference proteome</keyword>
<organism evidence="1 2">
    <name type="scientific">Steroidobacter gossypii</name>
    <dbReference type="NCBI Taxonomy" id="2805490"/>
    <lineage>
        <taxon>Bacteria</taxon>
        <taxon>Pseudomonadati</taxon>
        <taxon>Pseudomonadota</taxon>
        <taxon>Gammaproteobacteria</taxon>
        <taxon>Steroidobacterales</taxon>
        <taxon>Steroidobacteraceae</taxon>
        <taxon>Steroidobacter</taxon>
    </lineage>
</organism>
<sequence>MRNPHSPPSPDNAAADAEHQRAFAAGLATFGNEPVLILAHHDADGLASATLFARTLPAIGRQSEVRLVGRGENPWSAEIRAELARRKIGGLIVVDLGARDGVLREGTPTIVVDHHVPQGAPAAATLITGFGMSPIPTSSLLSYRCASILADATHLLWLAAIGIIGDMAEGLGFPEMDQARARYGLTVLRAATTLINQPRRSSSGDATPALALLLKAKHPREIVSGEHPETAQLIAARDEVRSELERVRRTAPRVNAEVALIQFASACQIHPLIAQMWSQRMKRRVVIAANHGFRAGWVHFAARAAADVDLVAFLRDRAPAVTDASYGGGHRKASGGALQVARWNEFVGNLGFGAEAQVAE</sequence>
<gene>
    <name evidence="1" type="ORF">JM946_09235</name>
</gene>
<dbReference type="PANTHER" id="PTHR30255">
    <property type="entry name" value="SINGLE-STRANDED-DNA-SPECIFIC EXONUCLEASE RECJ"/>
    <property type="match status" value="1"/>
</dbReference>
<accession>A0ABS1WVC7</accession>
<comment type="caution">
    <text evidence="1">The sequence shown here is derived from an EMBL/GenBank/DDBJ whole genome shotgun (WGS) entry which is preliminary data.</text>
</comment>
<evidence type="ECO:0000313" key="1">
    <source>
        <dbReference type="EMBL" id="MBM0104932.1"/>
    </source>
</evidence>
<dbReference type="Gene3D" id="3.90.1640.30">
    <property type="match status" value="1"/>
</dbReference>
<evidence type="ECO:0000313" key="2">
    <source>
        <dbReference type="Proteomes" id="UP000661077"/>
    </source>
</evidence>
<dbReference type="EMBL" id="JAEVLS010000002">
    <property type="protein sequence ID" value="MBM0104932.1"/>
    <property type="molecule type" value="Genomic_DNA"/>
</dbReference>
<proteinExistence type="predicted"/>
<dbReference type="PANTHER" id="PTHR30255:SF2">
    <property type="entry name" value="SINGLE-STRANDED-DNA-SPECIFIC EXONUCLEASE RECJ"/>
    <property type="match status" value="1"/>
</dbReference>
<dbReference type="RefSeq" id="WP_203167001.1">
    <property type="nucleotide sequence ID" value="NZ_JAEVLS010000002.1"/>
</dbReference>
<dbReference type="SUPFAM" id="SSF64182">
    <property type="entry name" value="DHH phosphoesterases"/>
    <property type="match status" value="1"/>
</dbReference>
<name>A0ABS1WVC7_9GAMM</name>
<reference evidence="1 2" key="1">
    <citation type="journal article" date="2021" name="Int. J. Syst. Evol. Microbiol.">
        <title>Steroidobacter gossypii sp. nov., isolated from soil of cotton cropping field.</title>
        <authorList>
            <person name="Huang R."/>
            <person name="Yang S."/>
            <person name="Zhen C."/>
            <person name="Liu W."/>
        </authorList>
    </citation>
    <scope>NUCLEOTIDE SEQUENCE [LARGE SCALE GENOMIC DNA]</scope>
    <source>
        <strain evidence="1 2">S1-65</strain>
    </source>
</reference>
<protein>
    <submittedName>
        <fullName evidence="1">DHH family phosphoesterase</fullName>
    </submittedName>
</protein>
<dbReference type="Proteomes" id="UP000661077">
    <property type="component" value="Unassembled WGS sequence"/>
</dbReference>
<dbReference type="InterPro" id="IPR038763">
    <property type="entry name" value="DHH_sf"/>
</dbReference>